<evidence type="ECO:0000256" key="6">
    <source>
        <dbReference type="ARBA" id="ARBA00023136"/>
    </source>
</evidence>
<organism evidence="10 11">
    <name type="scientific">Cloeon dipterum</name>
    <dbReference type="NCBI Taxonomy" id="197152"/>
    <lineage>
        <taxon>Eukaryota</taxon>
        <taxon>Metazoa</taxon>
        <taxon>Ecdysozoa</taxon>
        <taxon>Arthropoda</taxon>
        <taxon>Hexapoda</taxon>
        <taxon>Insecta</taxon>
        <taxon>Pterygota</taxon>
        <taxon>Palaeoptera</taxon>
        <taxon>Ephemeroptera</taxon>
        <taxon>Pisciforma</taxon>
        <taxon>Baetidae</taxon>
        <taxon>Cloeon</taxon>
    </lineage>
</organism>
<feature type="region of interest" description="Disordered" evidence="7">
    <location>
        <begin position="35"/>
        <end position="84"/>
    </location>
</feature>
<comment type="similarity">
    <text evidence="2">Belongs to the chloride channel MCLC family.</text>
</comment>
<evidence type="ECO:0000256" key="5">
    <source>
        <dbReference type="ARBA" id="ARBA00022989"/>
    </source>
</evidence>
<evidence type="ECO:0000256" key="3">
    <source>
        <dbReference type="ARBA" id="ARBA00015571"/>
    </source>
</evidence>
<evidence type="ECO:0000256" key="9">
    <source>
        <dbReference type="SAM" id="SignalP"/>
    </source>
</evidence>
<evidence type="ECO:0000313" key="11">
    <source>
        <dbReference type="Proteomes" id="UP000494165"/>
    </source>
</evidence>
<keyword evidence="6 8" id="KW-0472">Membrane</keyword>
<reference evidence="10 11" key="1">
    <citation type="submission" date="2020-04" db="EMBL/GenBank/DDBJ databases">
        <authorList>
            <person name="Alioto T."/>
            <person name="Alioto T."/>
            <person name="Gomez Garrido J."/>
        </authorList>
    </citation>
    <scope>NUCLEOTIDE SEQUENCE [LARGE SCALE GENOMIC DNA]</scope>
</reference>
<dbReference type="PANTHER" id="PTHR34093">
    <property type="entry name" value="CHLORIDE CHANNEL CLIC-LIKE PROTEIN 1"/>
    <property type="match status" value="1"/>
</dbReference>
<feature type="transmembrane region" description="Helical" evidence="8">
    <location>
        <begin position="360"/>
        <end position="378"/>
    </location>
</feature>
<dbReference type="Proteomes" id="UP000494165">
    <property type="component" value="Unassembled WGS sequence"/>
</dbReference>
<feature type="chain" id="PRO_5035763186" description="Chloride channel CLIC-like protein 1" evidence="9">
    <location>
        <begin position="20"/>
        <end position="576"/>
    </location>
</feature>
<dbReference type="Pfam" id="PF05934">
    <property type="entry name" value="MCLC"/>
    <property type="match status" value="1"/>
</dbReference>
<dbReference type="PANTHER" id="PTHR34093:SF1">
    <property type="entry name" value="CHLORIDE CHANNEL CLIC-LIKE PROTEIN 1"/>
    <property type="match status" value="1"/>
</dbReference>
<feature type="transmembrane region" description="Helical" evidence="8">
    <location>
        <begin position="225"/>
        <end position="243"/>
    </location>
</feature>
<dbReference type="EMBL" id="CADEPI010000144">
    <property type="protein sequence ID" value="CAB3377373.1"/>
    <property type="molecule type" value="Genomic_DNA"/>
</dbReference>
<evidence type="ECO:0000256" key="1">
    <source>
        <dbReference type="ARBA" id="ARBA00004141"/>
    </source>
</evidence>
<keyword evidence="9" id="KW-0732">Signal</keyword>
<evidence type="ECO:0000256" key="7">
    <source>
        <dbReference type="SAM" id="MobiDB-lite"/>
    </source>
</evidence>
<protein>
    <recommendedName>
        <fullName evidence="3">Chloride channel CLIC-like protein 1</fullName>
    </recommendedName>
</protein>
<dbReference type="GO" id="GO:0016020">
    <property type="term" value="C:membrane"/>
    <property type="evidence" value="ECO:0007669"/>
    <property type="project" value="UniProtKB-SubCell"/>
</dbReference>
<comment type="subcellular location">
    <subcellularLocation>
        <location evidence="1">Membrane</location>
        <topology evidence="1">Multi-pass membrane protein</topology>
    </subcellularLocation>
</comment>
<dbReference type="InterPro" id="IPR009231">
    <property type="entry name" value="Chloride_chnl_CLIC-like"/>
</dbReference>
<name>A0A8S1DHL9_9INSE</name>
<evidence type="ECO:0000313" key="10">
    <source>
        <dbReference type="EMBL" id="CAB3377373.1"/>
    </source>
</evidence>
<keyword evidence="5 8" id="KW-1133">Transmembrane helix</keyword>
<accession>A0A8S1DHL9</accession>
<gene>
    <name evidence="10" type="ORF">CLODIP_2_CD13954</name>
</gene>
<evidence type="ECO:0000256" key="4">
    <source>
        <dbReference type="ARBA" id="ARBA00022692"/>
    </source>
</evidence>
<keyword evidence="4 8" id="KW-0812">Transmembrane</keyword>
<feature type="region of interest" description="Disordered" evidence="7">
    <location>
        <begin position="495"/>
        <end position="576"/>
    </location>
</feature>
<feature type="signal peptide" evidence="9">
    <location>
        <begin position="1"/>
        <end position="19"/>
    </location>
</feature>
<feature type="compositionally biased region" description="Polar residues" evidence="7">
    <location>
        <begin position="38"/>
        <end position="53"/>
    </location>
</feature>
<keyword evidence="11" id="KW-1185">Reference proteome</keyword>
<comment type="caution">
    <text evidence="10">The sequence shown here is derived from an EMBL/GenBank/DDBJ whole genome shotgun (WGS) entry which is preliminary data.</text>
</comment>
<feature type="transmembrane region" description="Helical" evidence="8">
    <location>
        <begin position="200"/>
        <end position="219"/>
    </location>
</feature>
<evidence type="ECO:0000256" key="8">
    <source>
        <dbReference type="SAM" id="Phobius"/>
    </source>
</evidence>
<dbReference type="GO" id="GO:0005254">
    <property type="term" value="F:chloride channel activity"/>
    <property type="evidence" value="ECO:0007669"/>
    <property type="project" value="TreeGrafter"/>
</dbReference>
<proteinExistence type="inferred from homology"/>
<dbReference type="AlphaFoldDB" id="A0A8S1DHL9"/>
<feature type="compositionally biased region" description="Basic and acidic residues" evidence="7">
    <location>
        <begin position="73"/>
        <end position="84"/>
    </location>
</feature>
<sequence length="576" mass="64471">MILRYSLVFFAILFSSSYCDVGSWIDPSDPHALDRISRTPNQGAAKRPNSNFDYQDVDPYDPHGINIPASKRNKNDKNTDESMSKLQKELVDCKQNSAAEPQDHLMNSLLQRQASMILKAANLLTVPAESSSYYEKYMIVALNQEDLTKLQDFATTGKIDPHTLDEIWSRMLVQADNPDVLRWHDLSYWKPELSISRETFCMFVAVGGVIALIVMMAMGVPLTRIILIVLVMAFAFSVTMRAFRVHQANTARLHSLRNPDKMKDMPSACRPFDRNVWEDIRHKIFSSMKFDEVTCSKYYEEGYTDPMTQIDIYELIIMQFSETTVTVSTSFGKAFGAFFENAFGDLSGWLATAVRTVAKLAALLIILVVSVFSFIWLAPSLIKESVRSTFHAITNRNQHEAAALTSRQQPAPIIVNVNLPSGGIISNEITPPRRLSEPAPPIKAVPYVESIKLKRLLSEPAFKESERLAPIVDSAEPPLVDVIEQTQSPSDVLPVASADQEGDQNQKTESSDEILIPSNLNLPVVELDMENSLSNSSTEPDSPFRDANLAPKEVKSPFLTELERLVDDEQADCAEE</sequence>
<feature type="compositionally biased region" description="Polar residues" evidence="7">
    <location>
        <begin position="531"/>
        <end position="540"/>
    </location>
</feature>
<dbReference type="GO" id="GO:0005783">
    <property type="term" value="C:endoplasmic reticulum"/>
    <property type="evidence" value="ECO:0007669"/>
    <property type="project" value="TreeGrafter"/>
</dbReference>
<evidence type="ECO:0000256" key="2">
    <source>
        <dbReference type="ARBA" id="ARBA00005944"/>
    </source>
</evidence>